<dbReference type="InterPro" id="IPR050194">
    <property type="entry name" value="Glycosyltransferase_grp1"/>
</dbReference>
<dbReference type="RefSeq" id="WP_259661061.1">
    <property type="nucleotide sequence ID" value="NZ_JAHXRI010000007.1"/>
</dbReference>
<name>A0A953T1T1_9BURK</name>
<comment type="caution">
    <text evidence="3">The sequence shown here is derived from an EMBL/GenBank/DDBJ whole genome shotgun (WGS) entry which is preliminary data.</text>
</comment>
<dbReference type="Pfam" id="PF13439">
    <property type="entry name" value="Glyco_transf_4"/>
    <property type="match status" value="1"/>
</dbReference>
<organism evidence="3 4">
    <name type="scientific">Zwartia hollandica</name>
    <dbReference type="NCBI Taxonomy" id="324606"/>
    <lineage>
        <taxon>Bacteria</taxon>
        <taxon>Pseudomonadati</taxon>
        <taxon>Pseudomonadota</taxon>
        <taxon>Betaproteobacteria</taxon>
        <taxon>Burkholderiales</taxon>
        <taxon>Alcaligenaceae</taxon>
        <taxon>Zwartia</taxon>
    </lineage>
</organism>
<proteinExistence type="predicted"/>
<dbReference type="Pfam" id="PF00534">
    <property type="entry name" value="Glycos_transf_1"/>
    <property type="match status" value="1"/>
</dbReference>
<feature type="domain" description="Glycosyl transferase family 1" evidence="1">
    <location>
        <begin position="190"/>
        <end position="345"/>
    </location>
</feature>
<dbReference type="EMBL" id="JAHXRI010000007">
    <property type="protein sequence ID" value="MBZ1350643.1"/>
    <property type="molecule type" value="Genomic_DNA"/>
</dbReference>
<gene>
    <name evidence="3" type="ORF">KZZ10_08300</name>
</gene>
<dbReference type="PANTHER" id="PTHR45947">
    <property type="entry name" value="SULFOQUINOVOSYL TRANSFERASE SQD2"/>
    <property type="match status" value="1"/>
</dbReference>
<dbReference type="Gene3D" id="3.40.50.2000">
    <property type="entry name" value="Glycogen Phosphorylase B"/>
    <property type="match status" value="2"/>
</dbReference>
<sequence length="370" mass="40807">MKVLYTNFHGRNGGGHVTYIVNLLLGLGAQHELTVATPSSSRLYRHAAGIQGVRMVDMSYTTRPSSWLGPRAQLRALIERERFDVIHVNGSADHKQVMLAVLGMRPRPRIVFTKHNDHALKSFGHWMRARFATDCVIAVSDFVKGLVLDSPYKRCEVRTIRHGIDTDFFSPVSAQEKLALRQAQFGSEMQDKLLLVSTGGTDFEKGWLDLVAGVALLPESLRQRFHIVVAGDHPGPEKLGRVESLGMTPQVSYPGLIDDVRSVLAVGDIGFVLSYQEALSFACRELMGLGLPVLVTRVGGLPENLVDNESGWIVPARSPEQIALTLAKVLEQPEILKQMGQCARQHAVQHFQLADFARLTLAAYRGQSVG</sequence>
<keyword evidence="3" id="KW-0328">Glycosyltransferase</keyword>
<dbReference type="PANTHER" id="PTHR45947:SF3">
    <property type="entry name" value="SULFOQUINOVOSYL TRANSFERASE SQD2"/>
    <property type="match status" value="1"/>
</dbReference>
<dbReference type="InterPro" id="IPR028098">
    <property type="entry name" value="Glyco_trans_4-like_N"/>
</dbReference>
<protein>
    <submittedName>
        <fullName evidence="3">Glycosyltransferase</fullName>
        <ecNumber evidence="3">2.4.-.-</ecNumber>
    </submittedName>
</protein>
<dbReference type="EC" id="2.4.-.-" evidence="3"/>
<keyword evidence="4" id="KW-1185">Reference proteome</keyword>
<evidence type="ECO:0000313" key="4">
    <source>
        <dbReference type="Proteomes" id="UP000739565"/>
    </source>
</evidence>
<feature type="domain" description="Glycosyltransferase subfamily 4-like N-terminal" evidence="2">
    <location>
        <begin position="14"/>
        <end position="167"/>
    </location>
</feature>
<dbReference type="SUPFAM" id="SSF53756">
    <property type="entry name" value="UDP-Glycosyltransferase/glycogen phosphorylase"/>
    <property type="match status" value="1"/>
</dbReference>
<dbReference type="GO" id="GO:0016757">
    <property type="term" value="F:glycosyltransferase activity"/>
    <property type="evidence" value="ECO:0007669"/>
    <property type="project" value="UniProtKB-KW"/>
</dbReference>
<evidence type="ECO:0000259" key="1">
    <source>
        <dbReference type="Pfam" id="PF00534"/>
    </source>
</evidence>
<dbReference type="AlphaFoldDB" id="A0A953T1T1"/>
<dbReference type="InterPro" id="IPR001296">
    <property type="entry name" value="Glyco_trans_1"/>
</dbReference>
<keyword evidence="3" id="KW-0808">Transferase</keyword>
<reference evidence="3" key="1">
    <citation type="submission" date="2021-07" db="EMBL/GenBank/DDBJ databases">
        <title>New genus and species of the family Alcaligenaceae.</title>
        <authorList>
            <person name="Hahn M.W."/>
        </authorList>
    </citation>
    <scope>NUCLEOTIDE SEQUENCE</scope>
    <source>
        <strain evidence="3">LF4-65</strain>
    </source>
</reference>
<evidence type="ECO:0000259" key="2">
    <source>
        <dbReference type="Pfam" id="PF13439"/>
    </source>
</evidence>
<evidence type="ECO:0000313" key="3">
    <source>
        <dbReference type="EMBL" id="MBZ1350643.1"/>
    </source>
</evidence>
<dbReference type="Proteomes" id="UP000739565">
    <property type="component" value="Unassembled WGS sequence"/>
</dbReference>
<accession>A0A953T1T1</accession>